<sequence length="160" mass="17632">MNGSPWYDTLVFPLMALPLYVALVFQVVGLACAERPSTTSDALVEPSSPISVAEHTSLKPMIPIVVASALGGFFGFLLVVFGGLYLIRRRRRSKDVSDVIEGAHFPTMAYNPYPITRPPVSAHPREYRPHVGYDYSRWDKSDDSKTPPTPPGLPTCVIRS</sequence>
<dbReference type="EMBL" id="CP059670">
    <property type="protein sequence ID" value="QRW25570.1"/>
    <property type="molecule type" value="Genomic_DNA"/>
</dbReference>
<organism evidence="4 6">
    <name type="scientific">Rhizoctonia solani</name>
    <dbReference type="NCBI Taxonomy" id="456999"/>
    <lineage>
        <taxon>Eukaryota</taxon>
        <taxon>Fungi</taxon>
        <taxon>Dikarya</taxon>
        <taxon>Basidiomycota</taxon>
        <taxon>Agaricomycotina</taxon>
        <taxon>Agaricomycetes</taxon>
        <taxon>Cantharellales</taxon>
        <taxon>Ceratobasidiaceae</taxon>
        <taxon>Rhizoctonia</taxon>
    </lineage>
</organism>
<protein>
    <recommendedName>
        <fullName evidence="7">Transmembrane protein</fullName>
    </recommendedName>
</protein>
<feature type="region of interest" description="Disordered" evidence="1">
    <location>
        <begin position="138"/>
        <end position="160"/>
    </location>
</feature>
<keyword evidence="2" id="KW-0812">Transmembrane</keyword>
<feature type="chain" id="PRO_5036265416" description="Transmembrane protein" evidence="3">
    <location>
        <begin position="34"/>
        <end position="160"/>
    </location>
</feature>
<evidence type="ECO:0000256" key="2">
    <source>
        <dbReference type="SAM" id="Phobius"/>
    </source>
</evidence>
<name>A0A8H2XX67_9AGAM</name>
<dbReference type="EMBL" id="CAJMWR010001948">
    <property type="protein sequence ID" value="CAE6437298.1"/>
    <property type="molecule type" value="Genomic_DNA"/>
</dbReference>
<proteinExistence type="predicted"/>
<evidence type="ECO:0000313" key="6">
    <source>
        <dbReference type="Proteomes" id="UP000663840"/>
    </source>
</evidence>
<gene>
    <name evidence="4" type="ORF">RDB_LOCUS73732</name>
    <name evidence="5" type="ORF">RhiXN_07519</name>
</gene>
<evidence type="ECO:0000256" key="3">
    <source>
        <dbReference type="SAM" id="SignalP"/>
    </source>
</evidence>
<feature type="signal peptide" evidence="3">
    <location>
        <begin position="1"/>
        <end position="33"/>
    </location>
</feature>
<evidence type="ECO:0008006" key="7">
    <source>
        <dbReference type="Google" id="ProtNLM"/>
    </source>
</evidence>
<keyword evidence="2" id="KW-0472">Membrane</keyword>
<keyword evidence="3" id="KW-0732">Signal</keyword>
<dbReference type="AlphaFoldDB" id="A0A8H2XX67"/>
<dbReference type="Proteomes" id="UP000663840">
    <property type="component" value="Unassembled WGS sequence"/>
</dbReference>
<reference evidence="5" key="1">
    <citation type="submission" date="2020-05" db="EMBL/GenBank/DDBJ databases">
        <title>Evolutionary and genomic comparisons of hybrid uninucleate and nonhybrid Rhizoctonia fungi.</title>
        <authorList>
            <person name="Li C."/>
            <person name="Chen X."/>
        </authorList>
    </citation>
    <scope>NUCLEOTIDE SEQUENCE</scope>
    <source>
        <strain evidence="5">AG-1 IA</strain>
    </source>
</reference>
<evidence type="ECO:0000313" key="4">
    <source>
        <dbReference type="EMBL" id="CAE6437298.1"/>
    </source>
</evidence>
<feature type="transmembrane region" description="Helical" evidence="2">
    <location>
        <begin position="61"/>
        <end position="87"/>
    </location>
</feature>
<reference evidence="4" key="2">
    <citation type="submission" date="2021-01" db="EMBL/GenBank/DDBJ databases">
        <authorList>
            <person name="Kaushik A."/>
        </authorList>
    </citation>
    <scope>NUCLEOTIDE SEQUENCE</scope>
    <source>
        <strain evidence="4">AG1-1A</strain>
    </source>
</reference>
<evidence type="ECO:0000313" key="5">
    <source>
        <dbReference type="EMBL" id="QRW25570.1"/>
    </source>
</evidence>
<keyword evidence="2" id="KW-1133">Transmembrane helix</keyword>
<evidence type="ECO:0000256" key="1">
    <source>
        <dbReference type="SAM" id="MobiDB-lite"/>
    </source>
</evidence>
<dbReference type="Proteomes" id="UP000650533">
    <property type="component" value="Chromosome 13"/>
</dbReference>
<accession>A0A8H2XX67</accession>